<comment type="caution">
    <text evidence="1">The sequence shown here is derived from an EMBL/GenBank/DDBJ whole genome shotgun (WGS) entry which is preliminary data.</text>
</comment>
<name>A0A4C1UV73_EUMVA</name>
<dbReference type="EMBL" id="BGZK01000232">
    <property type="protein sequence ID" value="GBP30403.1"/>
    <property type="molecule type" value="Genomic_DNA"/>
</dbReference>
<evidence type="ECO:0000313" key="1">
    <source>
        <dbReference type="EMBL" id="GBP30403.1"/>
    </source>
</evidence>
<gene>
    <name evidence="1" type="ORF">EVAR_18202_1</name>
</gene>
<keyword evidence="2" id="KW-1185">Reference proteome</keyword>
<organism evidence="1 2">
    <name type="scientific">Eumeta variegata</name>
    <name type="common">Bagworm moth</name>
    <name type="synonym">Eumeta japonica</name>
    <dbReference type="NCBI Taxonomy" id="151549"/>
    <lineage>
        <taxon>Eukaryota</taxon>
        <taxon>Metazoa</taxon>
        <taxon>Ecdysozoa</taxon>
        <taxon>Arthropoda</taxon>
        <taxon>Hexapoda</taxon>
        <taxon>Insecta</taxon>
        <taxon>Pterygota</taxon>
        <taxon>Neoptera</taxon>
        <taxon>Endopterygota</taxon>
        <taxon>Lepidoptera</taxon>
        <taxon>Glossata</taxon>
        <taxon>Ditrysia</taxon>
        <taxon>Tineoidea</taxon>
        <taxon>Psychidae</taxon>
        <taxon>Oiketicinae</taxon>
        <taxon>Eumeta</taxon>
    </lineage>
</organism>
<dbReference type="AlphaFoldDB" id="A0A4C1UV73"/>
<dbReference type="Proteomes" id="UP000299102">
    <property type="component" value="Unassembled WGS sequence"/>
</dbReference>
<sequence>MIPEGQLSTVTHWFLVSSLTKPDLQNSQFCSSDRKTSVQQAGYRSRGTLNRKSGTPRCRRKLADYLDSKSLLLQTLSRHRHLSIERALEMKLYFVQALWSKKEH</sequence>
<evidence type="ECO:0000313" key="2">
    <source>
        <dbReference type="Proteomes" id="UP000299102"/>
    </source>
</evidence>
<reference evidence="1 2" key="1">
    <citation type="journal article" date="2019" name="Commun. Biol.">
        <title>The bagworm genome reveals a unique fibroin gene that provides high tensile strength.</title>
        <authorList>
            <person name="Kono N."/>
            <person name="Nakamura H."/>
            <person name="Ohtoshi R."/>
            <person name="Tomita M."/>
            <person name="Numata K."/>
            <person name="Arakawa K."/>
        </authorList>
    </citation>
    <scope>NUCLEOTIDE SEQUENCE [LARGE SCALE GENOMIC DNA]</scope>
</reference>
<proteinExistence type="predicted"/>
<protein>
    <submittedName>
        <fullName evidence="1">Uncharacterized protein</fullName>
    </submittedName>
</protein>
<accession>A0A4C1UV73</accession>